<dbReference type="PANTHER" id="PTHR43537">
    <property type="entry name" value="TRANSCRIPTIONAL REGULATOR, GNTR FAMILY"/>
    <property type="match status" value="1"/>
</dbReference>
<comment type="caution">
    <text evidence="5">The sequence shown here is derived from an EMBL/GenBank/DDBJ whole genome shotgun (WGS) entry which is preliminary data.</text>
</comment>
<protein>
    <submittedName>
        <fullName evidence="5">GntR family transcriptional regulator</fullName>
    </submittedName>
</protein>
<dbReference type="GO" id="GO:0003677">
    <property type="term" value="F:DNA binding"/>
    <property type="evidence" value="ECO:0007669"/>
    <property type="project" value="UniProtKB-KW"/>
</dbReference>
<evidence type="ECO:0000256" key="1">
    <source>
        <dbReference type="ARBA" id="ARBA00023015"/>
    </source>
</evidence>
<accession>A0A2W7BXF5</accession>
<organism evidence="5 6">
    <name type="scientific">Mesorhizobium kowhaii</name>
    <dbReference type="NCBI Taxonomy" id="1300272"/>
    <lineage>
        <taxon>Bacteria</taxon>
        <taxon>Pseudomonadati</taxon>
        <taxon>Pseudomonadota</taxon>
        <taxon>Alphaproteobacteria</taxon>
        <taxon>Hyphomicrobiales</taxon>
        <taxon>Phyllobacteriaceae</taxon>
        <taxon>Mesorhizobium</taxon>
    </lineage>
</organism>
<dbReference type="Pfam" id="PF07729">
    <property type="entry name" value="FCD"/>
    <property type="match status" value="1"/>
</dbReference>
<dbReference type="InterPro" id="IPR011711">
    <property type="entry name" value="GntR_C"/>
</dbReference>
<dbReference type="OrthoDB" id="9815654at2"/>
<dbReference type="SUPFAM" id="SSF46785">
    <property type="entry name" value="Winged helix' DNA-binding domain"/>
    <property type="match status" value="1"/>
</dbReference>
<feature type="domain" description="HTH gntR-type" evidence="4">
    <location>
        <begin position="15"/>
        <end position="82"/>
    </location>
</feature>
<dbReference type="Pfam" id="PF00392">
    <property type="entry name" value="GntR"/>
    <property type="match status" value="1"/>
</dbReference>
<evidence type="ECO:0000256" key="2">
    <source>
        <dbReference type="ARBA" id="ARBA00023125"/>
    </source>
</evidence>
<keyword evidence="2" id="KW-0238">DNA-binding</keyword>
<evidence type="ECO:0000259" key="4">
    <source>
        <dbReference type="PROSITE" id="PS50949"/>
    </source>
</evidence>
<dbReference type="PANTHER" id="PTHR43537:SF39">
    <property type="entry name" value="HTH-TYPE TRANSCRIPTIONAL REGULATOR MCBR"/>
    <property type="match status" value="1"/>
</dbReference>
<dbReference type="RefSeq" id="WP_111546974.1">
    <property type="nucleotide sequence ID" value="NZ_MZXV01000056.1"/>
</dbReference>
<dbReference type="GO" id="GO:0003700">
    <property type="term" value="F:DNA-binding transcription factor activity"/>
    <property type="evidence" value="ECO:0007669"/>
    <property type="project" value="InterPro"/>
</dbReference>
<dbReference type="PROSITE" id="PS50949">
    <property type="entry name" value="HTH_GNTR"/>
    <property type="match status" value="1"/>
</dbReference>
<proteinExistence type="predicted"/>
<evidence type="ECO:0000313" key="5">
    <source>
        <dbReference type="EMBL" id="PZV35535.1"/>
    </source>
</evidence>
<dbReference type="EMBL" id="MZXV01000056">
    <property type="protein sequence ID" value="PZV35535.1"/>
    <property type="molecule type" value="Genomic_DNA"/>
</dbReference>
<dbReference type="InterPro" id="IPR000524">
    <property type="entry name" value="Tscrpt_reg_HTH_GntR"/>
</dbReference>
<dbReference type="InterPro" id="IPR036388">
    <property type="entry name" value="WH-like_DNA-bd_sf"/>
</dbReference>
<dbReference type="Gene3D" id="1.10.10.10">
    <property type="entry name" value="Winged helix-like DNA-binding domain superfamily/Winged helix DNA-binding domain"/>
    <property type="match status" value="1"/>
</dbReference>
<dbReference type="SMART" id="SM00895">
    <property type="entry name" value="FCD"/>
    <property type="match status" value="1"/>
</dbReference>
<reference evidence="6" key="1">
    <citation type="submission" date="2017-03" db="EMBL/GenBank/DDBJ databases">
        <authorList>
            <person name="Safronova V.I."/>
            <person name="Sazanova A.L."/>
            <person name="Chirak E.R."/>
        </authorList>
    </citation>
    <scope>NUCLEOTIDE SEQUENCE [LARGE SCALE GENOMIC DNA]</scope>
    <source>
        <strain evidence="6">Ach-343</strain>
    </source>
</reference>
<gene>
    <name evidence="5" type="ORF">B5V02_26100</name>
</gene>
<dbReference type="Proteomes" id="UP000248616">
    <property type="component" value="Unassembled WGS sequence"/>
</dbReference>
<dbReference type="AlphaFoldDB" id="A0A2W7BXF5"/>
<keyword evidence="1" id="KW-0805">Transcription regulation</keyword>
<evidence type="ECO:0000313" key="6">
    <source>
        <dbReference type="Proteomes" id="UP000248616"/>
    </source>
</evidence>
<keyword evidence="6" id="KW-1185">Reference proteome</keyword>
<dbReference type="SUPFAM" id="SSF48008">
    <property type="entry name" value="GntR ligand-binding domain-like"/>
    <property type="match status" value="1"/>
</dbReference>
<sequence length="237" mass="26606">MADKTQFGLTAVNTVPLHEKVYLELVRALMSGQFLPGQKLTSRKLAKELGTSDMPVRSAFMRLQALRALSPMPNGSVEVPVISAERFSQLTAVRTILEGSATEFATKLINGNNLRTIRRHCTDLTLAARKGDIDDYLRKNHDFKFSIYRHCGNEQMIFLIETVWMQVGPFLRNLAMGFEDDLASILDIDYHEEIVAAIEAQDGERARAAIVRDIDEGATHILQQARFPEPRNQGAYS</sequence>
<dbReference type="InterPro" id="IPR008920">
    <property type="entry name" value="TF_FadR/GntR_C"/>
</dbReference>
<name>A0A2W7BXF5_9HYPH</name>
<keyword evidence="3" id="KW-0804">Transcription</keyword>
<dbReference type="Gene3D" id="1.20.120.530">
    <property type="entry name" value="GntR ligand-binding domain-like"/>
    <property type="match status" value="1"/>
</dbReference>
<evidence type="ECO:0000256" key="3">
    <source>
        <dbReference type="ARBA" id="ARBA00023163"/>
    </source>
</evidence>
<dbReference type="InterPro" id="IPR036390">
    <property type="entry name" value="WH_DNA-bd_sf"/>
</dbReference>